<protein>
    <recommendedName>
        <fullName evidence="4">Spiroplasma plectrovirus-related protein</fullName>
    </recommendedName>
</protein>
<evidence type="ECO:0008006" key="4">
    <source>
        <dbReference type="Google" id="ProtNLM"/>
    </source>
</evidence>
<dbReference type="EMBL" id="CP031088">
    <property type="protein sequence ID" value="AXF96077.1"/>
    <property type="molecule type" value="Genomic_DNA"/>
</dbReference>
<keyword evidence="1" id="KW-0732">Signal</keyword>
<dbReference type="Proteomes" id="UP000253689">
    <property type="component" value="Chromosome"/>
</dbReference>
<name>A0A345DPD9_9MOLU</name>
<evidence type="ECO:0000256" key="1">
    <source>
        <dbReference type="SAM" id="SignalP"/>
    </source>
</evidence>
<dbReference type="RefSeq" id="WP_114564832.1">
    <property type="nucleotide sequence ID" value="NZ_CP031088.1"/>
</dbReference>
<organism evidence="2 3">
    <name type="scientific">Spiroplasma phoeniceum P40</name>
    <dbReference type="NCBI Taxonomy" id="1276259"/>
    <lineage>
        <taxon>Bacteria</taxon>
        <taxon>Bacillati</taxon>
        <taxon>Mycoplasmatota</taxon>
        <taxon>Mollicutes</taxon>
        <taxon>Entomoplasmatales</taxon>
        <taxon>Spiroplasmataceae</taxon>
        <taxon>Spiroplasma</taxon>
    </lineage>
</organism>
<proteinExistence type="predicted"/>
<dbReference type="AlphaFoldDB" id="A0A345DPD9"/>
<dbReference type="KEGG" id="sphh:SDAV_001099"/>
<accession>A0A345DPD9</accession>
<keyword evidence="3" id="KW-1185">Reference proteome</keyword>
<feature type="signal peptide" evidence="1">
    <location>
        <begin position="1"/>
        <end position="18"/>
    </location>
</feature>
<evidence type="ECO:0000313" key="3">
    <source>
        <dbReference type="Proteomes" id="UP000253689"/>
    </source>
</evidence>
<reference evidence="3" key="1">
    <citation type="submission" date="2018-07" db="EMBL/GenBank/DDBJ databases">
        <title>Complete Genome Sequence of Spiroplasma phoeniceum.</title>
        <authorList>
            <person name="Davis R.E."/>
            <person name="Shao J.Y."/>
            <person name="Zhao Y."/>
            <person name="Silver A."/>
            <person name="Stump z."/>
            <person name="Gasparich G."/>
        </authorList>
    </citation>
    <scope>NUCLEOTIDE SEQUENCE [LARGE SCALE GENOMIC DNA]</scope>
    <source>
        <strain evidence="3">P40</strain>
    </source>
</reference>
<feature type="chain" id="PRO_5016725265" description="Spiroplasma plectrovirus-related protein" evidence="1">
    <location>
        <begin position="19"/>
        <end position="114"/>
    </location>
</feature>
<evidence type="ECO:0000313" key="2">
    <source>
        <dbReference type="EMBL" id="AXF96077.1"/>
    </source>
</evidence>
<gene>
    <name evidence="2" type="ORF">SDAV_001099</name>
</gene>
<sequence>MKKILSLLGAIIMFNNIASLVTANKVQEPWQNNNSQQKDKTYLIESEVFLNKALKVAKINYKTEKVNLTALGINNLNELKTFSVVCLPDFEITVNDNKIDNPNYFLHYLFLQVI</sequence>